<evidence type="ECO:0000313" key="1">
    <source>
        <dbReference type="EMBL" id="KAJ1090671.1"/>
    </source>
</evidence>
<comment type="caution">
    <text evidence="1">The sequence shown here is derived from an EMBL/GenBank/DDBJ whole genome shotgun (WGS) entry which is preliminary data.</text>
</comment>
<accession>A0AAV7LGS3</accession>
<keyword evidence="2" id="KW-1185">Reference proteome</keyword>
<dbReference type="Proteomes" id="UP001066276">
    <property type="component" value="Chromosome 11"/>
</dbReference>
<evidence type="ECO:0000313" key="2">
    <source>
        <dbReference type="Proteomes" id="UP001066276"/>
    </source>
</evidence>
<dbReference type="AlphaFoldDB" id="A0AAV7LGS3"/>
<proteinExistence type="predicted"/>
<protein>
    <submittedName>
        <fullName evidence="1">Uncharacterized protein</fullName>
    </submittedName>
</protein>
<gene>
    <name evidence="1" type="ORF">NDU88_003800</name>
</gene>
<name>A0AAV7LGS3_PLEWA</name>
<reference evidence="1" key="1">
    <citation type="journal article" date="2022" name="bioRxiv">
        <title>Sequencing and chromosome-scale assembly of the giantPleurodeles waltlgenome.</title>
        <authorList>
            <person name="Brown T."/>
            <person name="Elewa A."/>
            <person name="Iarovenko S."/>
            <person name="Subramanian E."/>
            <person name="Araus A.J."/>
            <person name="Petzold A."/>
            <person name="Susuki M."/>
            <person name="Suzuki K.-i.T."/>
            <person name="Hayashi T."/>
            <person name="Toyoda A."/>
            <person name="Oliveira C."/>
            <person name="Osipova E."/>
            <person name="Leigh N.D."/>
            <person name="Simon A."/>
            <person name="Yun M.H."/>
        </authorList>
    </citation>
    <scope>NUCLEOTIDE SEQUENCE</scope>
    <source>
        <strain evidence="1">20211129_DDA</strain>
        <tissue evidence="1">Liver</tissue>
    </source>
</reference>
<organism evidence="1 2">
    <name type="scientific">Pleurodeles waltl</name>
    <name type="common">Iberian ribbed newt</name>
    <dbReference type="NCBI Taxonomy" id="8319"/>
    <lineage>
        <taxon>Eukaryota</taxon>
        <taxon>Metazoa</taxon>
        <taxon>Chordata</taxon>
        <taxon>Craniata</taxon>
        <taxon>Vertebrata</taxon>
        <taxon>Euteleostomi</taxon>
        <taxon>Amphibia</taxon>
        <taxon>Batrachia</taxon>
        <taxon>Caudata</taxon>
        <taxon>Salamandroidea</taxon>
        <taxon>Salamandridae</taxon>
        <taxon>Pleurodelinae</taxon>
        <taxon>Pleurodeles</taxon>
    </lineage>
</organism>
<dbReference type="EMBL" id="JANPWB010000015">
    <property type="protein sequence ID" value="KAJ1090671.1"/>
    <property type="molecule type" value="Genomic_DNA"/>
</dbReference>
<sequence length="125" mass="14220">MSFLSSLLSSWSEMGCLSLAQRLFICQLDEPGQEQLLRNWHRALALGAVRGQAGICHRNRSDNAGRARDAVYQSQRLTLSSLGLGFSIGRLPFKADGGWQTRHPKGQRHRGRIRDTHIRMYRKDM</sequence>